<dbReference type="PANTHER" id="PTHR30296:SF0">
    <property type="entry name" value="LACTATE UTILIZATION PROTEIN A"/>
    <property type="match status" value="1"/>
</dbReference>
<dbReference type="GO" id="GO:0005829">
    <property type="term" value="C:cytosol"/>
    <property type="evidence" value="ECO:0007669"/>
    <property type="project" value="TreeGrafter"/>
</dbReference>
<comment type="caution">
    <text evidence="3">The sequence shown here is derived from an EMBL/GenBank/DDBJ whole genome shotgun (WGS) entry which is preliminary data.</text>
</comment>
<evidence type="ECO:0000313" key="3">
    <source>
        <dbReference type="EMBL" id="GEC96398.1"/>
    </source>
</evidence>
<evidence type="ECO:0000259" key="2">
    <source>
        <dbReference type="Pfam" id="PF02754"/>
    </source>
</evidence>
<feature type="region of interest" description="Disordered" evidence="1">
    <location>
        <begin position="1"/>
        <end position="26"/>
    </location>
</feature>
<feature type="domain" description="Cysteine-rich" evidence="2">
    <location>
        <begin position="165"/>
        <end position="247"/>
    </location>
</feature>
<keyword evidence="4" id="KW-1185">Reference proteome</keyword>
<proteinExistence type="predicted"/>
<feature type="domain" description="Cysteine-rich" evidence="2">
    <location>
        <begin position="34"/>
        <end position="115"/>
    </location>
</feature>
<protein>
    <submittedName>
        <fullName evidence="3">Fe-S oxidoreductase</fullName>
    </submittedName>
</protein>
<dbReference type="PANTHER" id="PTHR30296">
    <property type="entry name" value="UNCHARACTERIZED PROTEIN YKGE"/>
    <property type="match status" value="1"/>
</dbReference>
<evidence type="ECO:0000313" key="4">
    <source>
        <dbReference type="Proteomes" id="UP000318422"/>
    </source>
</evidence>
<gene>
    <name evidence="3" type="ORF">ZRA01_24710</name>
</gene>
<dbReference type="Proteomes" id="UP000318422">
    <property type="component" value="Unassembled WGS sequence"/>
</dbReference>
<dbReference type="AlphaFoldDB" id="A0A4Y4CU23"/>
<dbReference type="GO" id="GO:0016491">
    <property type="term" value="F:oxidoreductase activity"/>
    <property type="evidence" value="ECO:0007669"/>
    <property type="project" value="UniProtKB-ARBA"/>
</dbReference>
<organism evidence="3 4">
    <name type="scientific">Zoogloea ramigera</name>
    <dbReference type="NCBI Taxonomy" id="350"/>
    <lineage>
        <taxon>Bacteria</taxon>
        <taxon>Pseudomonadati</taxon>
        <taxon>Pseudomonadota</taxon>
        <taxon>Betaproteobacteria</taxon>
        <taxon>Rhodocyclales</taxon>
        <taxon>Zoogloeaceae</taxon>
        <taxon>Zoogloea</taxon>
    </lineage>
</organism>
<dbReference type="Pfam" id="PF02754">
    <property type="entry name" value="CCG"/>
    <property type="match status" value="2"/>
</dbReference>
<sequence>MGSGTAATPATPVTGKPPPDARPVFKESSMPPRVGLFATCLMNLFRPNVGFSAVKLLEAAGCTVEVPLDQTCCGQPAYNSGDFDATRALAKQLIEAFEGFDYVVGPSGSCMATIRKDYPRLFADDPPWRARAEALAAKSFELISFLTDVRGITTTDAAYAGSASYLDSCSGLRELGIKAQPRLLLGSVGGLQLAEMADTEVCCGFGGSFCVKYPEISGRLADDKLARLAETGADTLLGGDLGCLLHLAGRLKRCGSKVKVFHTAEVLAGLADGDGIGGAAGGASQ</sequence>
<feature type="compositionally biased region" description="Low complexity" evidence="1">
    <location>
        <begin position="1"/>
        <end position="14"/>
    </location>
</feature>
<reference evidence="3 4" key="1">
    <citation type="submission" date="2019-06" db="EMBL/GenBank/DDBJ databases">
        <title>Whole genome shotgun sequence of Zoogloea ramigera NBRC 15342.</title>
        <authorList>
            <person name="Hosoyama A."/>
            <person name="Uohara A."/>
            <person name="Ohji S."/>
            <person name="Ichikawa N."/>
        </authorList>
    </citation>
    <scope>NUCLEOTIDE SEQUENCE [LARGE SCALE GENOMIC DNA]</scope>
    <source>
        <strain evidence="3 4">NBRC 15342</strain>
    </source>
</reference>
<evidence type="ECO:0000256" key="1">
    <source>
        <dbReference type="SAM" id="MobiDB-lite"/>
    </source>
</evidence>
<name>A0A4Y4CU23_ZOORA</name>
<accession>A0A4Y4CU23</accession>
<dbReference type="InterPro" id="IPR004017">
    <property type="entry name" value="Cys_rich_dom"/>
</dbReference>
<dbReference type="EMBL" id="BJNV01000043">
    <property type="protein sequence ID" value="GEC96398.1"/>
    <property type="molecule type" value="Genomic_DNA"/>
</dbReference>